<name>A0A7W8QQK9_9ACTN</name>
<dbReference type="PROSITE" id="PS50977">
    <property type="entry name" value="HTH_TETR_2"/>
    <property type="match status" value="1"/>
</dbReference>
<evidence type="ECO:0000256" key="1">
    <source>
        <dbReference type="ARBA" id="ARBA00023125"/>
    </source>
</evidence>
<dbReference type="EMBL" id="JACHDB010000001">
    <property type="protein sequence ID" value="MBB5434103.1"/>
    <property type="molecule type" value="Genomic_DNA"/>
</dbReference>
<dbReference type="InterPro" id="IPR050109">
    <property type="entry name" value="HTH-type_TetR-like_transc_reg"/>
</dbReference>
<feature type="domain" description="HTH tetR-type" evidence="4">
    <location>
        <begin position="10"/>
        <end position="70"/>
    </location>
</feature>
<dbReference type="Proteomes" id="UP000572635">
    <property type="component" value="Unassembled WGS sequence"/>
</dbReference>
<dbReference type="PANTHER" id="PTHR30055:SF235">
    <property type="entry name" value="TRANSCRIPTIONAL REGULATORY PROTEIN"/>
    <property type="match status" value="1"/>
</dbReference>
<dbReference type="Pfam" id="PF17920">
    <property type="entry name" value="TetR_C_16"/>
    <property type="match status" value="1"/>
</dbReference>
<protein>
    <submittedName>
        <fullName evidence="5">AcrR family transcriptional regulator</fullName>
    </submittedName>
</protein>
<dbReference type="RefSeq" id="WP_184394427.1">
    <property type="nucleotide sequence ID" value="NZ_BAAAJD010000052.1"/>
</dbReference>
<dbReference type="PRINTS" id="PR00455">
    <property type="entry name" value="HTHTETR"/>
</dbReference>
<gene>
    <name evidence="5" type="ORF">HDA36_004187</name>
</gene>
<dbReference type="InterPro" id="IPR009057">
    <property type="entry name" value="Homeodomain-like_sf"/>
</dbReference>
<feature type="DNA-binding region" description="H-T-H motif" evidence="2">
    <location>
        <begin position="33"/>
        <end position="52"/>
    </location>
</feature>
<sequence length="208" mass="22279">MAETRRRDKAATRAALLEAARRRFAEHGYDGTGVRDIAADAGVDATLIFRYFGSKRELFAEAVHIEIPQGLGRDPRRGLASLTDELLGRVVFTDHGGPESEHPLLVMLRSTGRPEVRSRLRDQLCADYLADFSERFGADDARLRSELVGALLVGIGLMRSVVGSPALSEASFDQTRGLVAAMVTALQDDAPGERGAPPGRADGGPAPG</sequence>
<dbReference type="GO" id="GO:0000976">
    <property type="term" value="F:transcription cis-regulatory region binding"/>
    <property type="evidence" value="ECO:0007669"/>
    <property type="project" value="TreeGrafter"/>
</dbReference>
<keyword evidence="1 2" id="KW-0238">DNA-binding</keyword>
<proteinExistence type="predicted"/>
<dbReference type="InterPro" id="IPR001647">
    <property type="entry name" value="HTH_TetR"/>
</dbReference>
<accession>A0A7W8QQK9</accession>
<evidence type="ECO:0000256" key="2">
    <source>
        <dbReference type="PROSITE-ProRule" id="PRU00335"/>
    </source>
</evidence>
<dbReference type="PANTHER" id="PTHR30055">
    <property type="entry name" value="HTH-TYPE TRANSCRIPTIONAL REGULATOR RUTR"/>
    <property type="match status" value="1"/>
</dbReference>
<keyword evidence="6" id="KW-1185">Reference proteome</keyword>
<dbReference type="AlphaFoldDB" id="A0A7W8QQK9"/>
<feature type="region of interest" description="Disordered" evidence="3">
    <location>
        <begin position="187"/>
        <end position="208"/>
    </location>
</feature>
<evidence type="ECO:0000313" key="6">
    <source>
        <dbReference type="Proteomes" id="UP000572635"/>
    </source>
</evidence>
<dbReference type="Gene3D" id="1.10.357.10">
    <property type="entry name" value="Tetracycline Repressor, domain 2"/>
    <property type="match status" value="1"/>
</dbReference>
<feature type="compositionally biased region" description="Low complexity" evidence="3">
    <location>
        <begin position="193"/>
        <end position="208"/>
    </location>
</feature>
<dbReference type="SUPFAM" id="SSF48498">
    <property type="entry name" value="Tetracyclin repressor-like, C-terminal domain"/>
    <property type="match status" value="1"/>
</dbReference>
<dbReference type="InterPro" id="IPR036271">
    <property type="entry name" value="Tet_transcr_reg_TetR-rel_C_sf"/>
</dbReference>
<evidence type="ECO:0000313" key="5">
    <source>
        <dbReference type="EMBL" id="MBB5434103.1"/>
    </source>
</evidence>
<evidence type="ECO:0000259" key="4">
    <source>
        <dbReference type="PROSITE" id="PS50977"/>
    </source>
</evidence>
<dbReference type="Pfam" id="PF00440">
    <property type="entry name" value="TetR_N"/>
    <property type="match status" value="1"/>
</dbReference>
<reference evidence="5 6" key="1">
    <citation type="submission" date="2020-08" db="EMBL/GenBank/DDBJ databases">
        <title>Sequencing the genomes of 1000 actinobacteria strains.</title>
        <authorList>
            <person name="Klenk H.-P."/>
        </authorList>
    </citation>
    <scope>NUCLEOTIDE SEQUENCE [LARGE SCALE GENOMIC DNA]</scope>
    <source>
        <strain evidence="5 6">DSM 44551</strain>
    </source>
</reference>
<comment type="caution">
    <text evidence="5">The sequence shown here is derived from an EMBL/GenBank/DDBJ whole genome shotgun (WGS) entry which is preliminary data.</text>
</comment>
<organism evidence="5 6">
    <name type="scientific">Nocardiopsis composta</name>
    <dbReference type="NCBI Taxonomy" id="157465"/>
    <lineage>
        <taxon>Bacteria</taxon>
        <taxon>Bacillati</taxon>
        <taxon>Actinomycetota</taxon>
        <taxon>Actinomycetes</taxon>
        <taxon>Streptosporangiales</taxon>
        <taxon>Nocardiopsidaceae</taxon>
        <taxon>Nocardiopsis</taxon>
    </lineage>
</organism>
<dbReference type="SUPFAM" id="SSF46689">
    <property type="entry name" value="Homeodomain-like"/>
    <property type="match status" value="1"/>
</dbReference>
<dbReference type="GO" id="GO:0003700">
    <property type="term" value="F:DNA-binding transcription factor activity"/>
    <property type="evidence" value="ECO:0007669"/>
    <property type="project" value="TreeGrafter"/>
</dbReference>
<dbReference type="InterPro" id="IPR041678">
    <property type="entry name" value="TetR_C_16"/>
</dbReference>
<evidence type="ECO:0000256" key="3">
    <source>
        <dbReference type="SAM" id="MobiDB-lite"/>
    </source>
</evidence>
<dbReference type="Gene3D" id="1.10.10.60">
    <property type="entry name" value="Homeodomain-like"/>
    <property type="match status" value="1"/>
</dbReference>